<organism evidence="1 4">
    <name type="scientific">Marinomonas gallaica</name>
    <dbReference type="NCBI Taxonomy" id="1806667"/>
    <lineage>
        <taxon>Bacteria</taxon>
        <taxon>Pseudomonadati</taxon>
        <taxon>Pseudomonadota</taxon>
        <taxon>Gammaproteobacteria</taxon>
        <taxon>Oceanospirillales</taxon>
        <taxon>Oceanospirillaceae</taxon>
        <taxon>Marinomonas</taxon>
    </lineage>
</organism>
<gene>
    <name evidence="1" type="ORF">MGA5115_03289</name>
    <name evidence="2" type="ORF">MGA5116_03345</name>
</gene>
<evidence type="ECO:0000313" key="3">
    <source>
        <dbReference type="Proteomes" id="UP000092840"/>
    </source>
</evidence>
<dbReference type="Proteomes" id="UP000092840">
    <property type="component" value="Unassembled WGS sequence"/>
</dbReference>
<accession>A0A1C3JV82</accession>
<name>A0A1C3JV82_9GAMM</name>
<reference evidence="2 3" key="1">
    <citation type="submission" date="2016-06" db="EMBL/GenBank/DDBJ databases">
        <authorList>
            <person name="Rodrigo-Torres L."/>
            <person name="Arahal D.R."/>
        </authorList>
    </citation>
    <scope>NUCLEOTIDE SEQUENCE [LARGE SCALE GENOMIC DNA]</scope>
    <source>
        <strain evidence="2 3">CECT 5116</strain>
    </source>
</reference>
<dbReference type="OrthoDB" id="6120466at2"/>
<dbReference type="EMBL" id="FLRB01000030">
    <property type="protein sequence ID" value="SBT22720.1"/>
    <property type="molecule type" value="Genomic_DNA"/>
</dbReference>
<evidence type="ECO:0000313" key="2">
    <source>
        <dbReference type="EMBL" id="SBT22720.1"/>
    </source>
</evidence>
<dbReference type="RefSeq" id="WP_067038383.1">
    <property type="nucleotide sequence ID" value="NZ_FLRA01000026.1"/>
</dbReference>
<evidence type="ECO:0000313" key="4">
    <source>
        <dbReference type="Proteomes" id="UP000092871"/>
    </source>
</evidence>
<sequence length="137" mass="15542">MLSSQTADFLNLACEKSDKLYDQGGLIYLYKYGHRRAHTLFEKNILAQASSPKKLDVDEARQLEEFFGCALEEPFGANVTIDVSSFVEELTRKLNIGFNGMYSYVSSSTKDGDSMEIVVSFLESNDFHNLELFWSID</sequence>
<dbReference type="AlphaFoldDB" id="A0A1C3JV82"/>
<dbReference type="Proteomes" id="UP000092871">
    <property type="component" value="Unassembled WGS sequence"/>
</dbReference>
<reference evidence="1 4" key="2">
    <citation type="submission" date="2016-06" db="EMBL/GenBank/DDBJ databases">
        <authorList>
            <person name="Kjaerup R.B."/>
            <person name="Dalgaard T.S."/>
            <person name="Juul-Madsen H.R."/>
        </authorList>
    </citation>
    <scope>NUCLEOTIDE SEQUENCE [LARGE SCALE GENOMIC DNA]</scope>
    <source>
        <strain evidence="1 4">CECT 5115</strain>
    </source>
</reference>
<proteinExistence type="predicted"/>
<protein>
    <submittedName>
        <fullName evidence="1">Uncharacterized protein</fullName>
    </submittedName>
</protein>
<evidence type="ECO:0000313" key="1">
    <source>
        <dbReference type="EMBL" id="SBT19128.1"/>
    </source>
</evidence>
<dbReference type="EMBL" id="FLRA01000026">
    <property type="protein sequence ID" value="SBT19128.1"/>
    <property type="molecule type" value="Genomic_DNA"/>
</dbReference>
<keyword evidence="3" id="KW-1185">Reference proteome</keyword>